<accession>A0A7D6GXG5</accession>
<dbReference type="KEGG" id="nay:HYG81_06165"/>
<keyword evidence="2" id="KW-1185">Reference proteome</keyword>
<dbReference type="OrthoDB" id="202889at2157"/>
<dbReference type="GeneID" id="56142772"/>
<dbReference type="Proteomes" id="UP000510869">
    <property type="component" value="Chromosome"/>
</dbReference>
<reference evidence="1 2" key="1">
    <citation type="submission" date="2020-07" db="EMBL/GenBank/DDBJ databases">
        <title>Natrinema (YPL30) sp. nov. and Haloterrigena xxxxxx (YPL8) sp. nov., isolated from a salt mine.</title>
        <authorList>
            <person name="Cui H."/>
        </authorList>
    </citation>
    <scope>NUCLEOTIDE SEQUENCE [LARGE SCALE GENOMIC DNA]</scope>
    <source>
        <strain evidence="1 2">YPL13</strain>
    </source>
</reference>
<evidence type="ECO:0000313" key="1">
    <source>
        <dbReference type="EMBL" id="QLK27186.1"/>
    </source>
</evidence>
<dbReference type="AlphaFoldDB" id="A0A7D6GXG5"/>
<dbReference type="EMBL" id="CP059154">
    <property type="protein sequence ID" value="QLK27186.1"/>
    <property type="molecule type" value="Genomic_DNA"/>
</dbReference>
<protein>
    <submittedName>
        <fullName evidence="1">Uncharacterized protein</fullName>
    </submittedName>
</protein>
<organism evidence="1 2">
    <name type="scientific">Natrinema zhouii</name>
    <dbReference type="NCBI Taxonomy" id="1710539"/>
    <lineage>
        <taxon>Archaea</taxon>
        <taxon>Methanobacteriati</taxon>
        <taxon>Methanobacteriota</taxon>
        <taxon>Stenosarchaea group</taxon>
        <taxon>Halobacteria</taxon>
        <taxon>Halobacteriales</taxon>
        <taxon>Natrialbaceae</taxon>
        <taxon>Natrinema</taxon>
    </lineage>
</organism>
<gene>
    <name evidence="1" type="ORF">HYG81_06165</name>
</gene>
<proteinExistence type="predicted"/>
<sequence length="49" mass="5766">MTVSADDSSDPWEKLAEYRDVLEMCIEEDVPFADRARKLLDRLEEEGYE</sequence>
<name>A0A7D6GXG5_9EURY</name>
<dbReference type="RefSeq" id="WP_180842349.1">
    <property type="nucleotide sequence ID" value="NZ_CP059154.1"/>
</dbReference>
<evidence type="ECO:0000313" key="2">
    <source>
        <dbReference type="Proteomes" id="UP000510869"/>
    </source>
</evidence>